<proteinExistence type="predicted"/>
<dbReference type="OrthoDB" id="6285520at2759"/>
<sequence>MNFQAALYTGGLAGGISALGWVAPSKDSFNMMAPLAMGMGLVLVAAMASPFFSPTSPAGGALFSFVLWGGMILSGGLMFFHTQQMLSKAERHPLHHAKAYDPISASMGMYIAMVNMFQRLLFILGANKRK</sequence>
<feature type="transmembrane region" description="Helical" evidence="5">
    <location>
        <begin position="103"/>
        <end position="124"/>
    </location>
</feature>
<dbReference type="AlphaFoldDB" id="E4XYG0"/>
<protein>
    <submittedName>
        <fullName evidence="6">Uncharacterized protein</fullName>
    </submittedName>
</protein>
<evidence type="ECO:0000256" key="4">
    <source>
        <dbReference type="ARBA" id="ARBA00023136"/>
    </source>
</evidence>
<evidence type="ECO:0000256" key="1">
    <source>
        <dbReference type="ARBA" id="ARBA00004141"/>
    </source>
</evidence>
<feature type="transmembrane region" description="Helical" evidence="5">
    <location>
        <begin position="6"/>
        <end position="23"/>
    </location>
</feature>
<accession>E4XYG0</accession>
<keyword evidence="2 5" id="KW-0812">Transmembrane</keyword>
<keyword evidence="7" id="KW-1185">Reference proteome</keyword>
<evidence type="ECO:0000313" key="7">
    <source>
        <dbReference type="Proteomes" id="UP000001307"/>
    </source>
</evidence>
<evidence type="ECO:0000256" key="5">
    <source>
        <dbReference type="SAM" id="Phobius"/>
    </source>
</evidence>
<dbReference type="InterPro" id="IPR006214">
    <property type="entry name" value="Bax_inhibitor_1-related"/>
</dbReference>
<gene>
    <name evidence="6" type="ORF">GSOID_T00009738001</name>
</gene>
<evidence type="ECO:0000313" key="6">
    <source>
        <dbReference type="EMBL" id="CBY14682.1"/>
    </source>
</evidence>
<dbReference type="Pfam" id="PF01027">
    <property type="entry name" value="Bax1-I"/>
    <property type="match status" value="1"/>
</dbReference>
<name>E4XYG0_OIKDI</name>
<evidence type="ECO:0000256" key="2">
    <source>
        <dbReference type="ARBA" id="ARBA00022692"/>
    </source>
</evidence>
<dbReference type="EMBL" id="FN653326">
    <property type="protein sequence ID" value="CBY14682.1"/>
    <property type="molecule type" value="Genomic_DNA"/>
</dbReference>
<keyword evidence="4 5" id="KW-0472">Membrane</keyword>
<keyword evidence="3 5" id="KW-1133">Transmembrane helix</keyword>
<feature type="transmembrane region" description="Helical" evidence="5">
    <location>
        <begin position="58"/>
        <end position="82"/>
    </location>
</feature>
<dbReference type="InParanoid" id="E4XYG0"/>
<feature type="transmembrane region" description="Helical" evidence="5">
    <location>
        <begin position="35"/>
        <end position="52"/>
    </location>
</feature>
<organism evidence="6">
    <name type="scientific">Oikopleura dioica</name>
    <name type="common">Tunicate</name>
    <dbReference type="NCBI Taxonomy" id="34765"/>
    <lineage>
        <taxon>Eukaryota</taxon>
        <taxon>Metazoa</taxon>
        <taxon>Chordata</taxon>
        <taxon>Tunicata</taxon>
        <taxon>Appendicularia</taxon>
        <taxon>Copelata</taxon>
        <taxon>Oikopleuridae</taxon>
        <taxon>Oikopleura</taxon>
    </lineage>
</organism>
<dbReference type="Proteomes" id="UP000001307">
    <property type="component" value="Unassembled WGS sequence"/>
</dbReference>
<comment type="subcellular location">
    <subcellularLocation>
        <location evidence="1">Membrane</location>
        <topology evidence="1">Multi-pass membrane protein</topology>
    </subcellularLocation>
</comment>
<dbReference type="GO" id="GO:0016020">
    <property type="term" value="C:membrane"/>
    <property type="evidence" value="ECO:0007669"/>
    <property type="project" value="UniProtKB-SubCell"/>
</dbReference>
<reference evidence="6" key="1">
    <citation type="journal article" date="2010" name="Science">
        <title>Plasticity of animal genome architecture unmasked by rapid evolution of a pelagic tunicate.</title>
        <authorList>
            <person name="Denoeud F."/>
            <person name="Henriet S."/>
            <person name="Mungpakdee S."/>
            <person name="Aury J.M."/>
            <person name="Da Silva C."/>
            <person name="Brinkmann H."/>
            <person name="Mikhaleva J."/>
            <person name="Olsen L.C."/>
            <person name="Jubin C."/>
            <person name="Canestro C."/>
            <person name="Bouquet J.M."/>
            <person name="Danks G."/>
            <person name="Poulain J."/>
            <person name="Campsteijn C."/>
            <person name="Adamski M."/>
            <person name="Cross I."/>
            <person name="Yadetie F."/>
            <person name="Muffato M."/>
            <person name="Louis A."/>
            <person name="Butcher S."/>
            <person name="Tsagkogeorga G."/>
            <person name="Konrad A."/>
            <person name="Singh S."/>
            <person name="Jensen M.F."/>
            <person name="Cong E.H."/>
            <person name="Eikeseth-Otteraa H."/>
            <person name="Noel B."/>
            <person name="Anthouard V."/>
            <person name="Porcel B.M."/>
            <person name="Kachouri-Lafond R."/>
            <person name="Nishino A."/>
            <person name="Ugolini M."/>
            <person name="Chourrout P."/>
            <person name="Nishida H."/>
            <person name="Aasland R."/>
            <person name="Huzurbazar S."/>
            <person name="Westhof E."/>
            <person name="Delsuc F."/>
            <person name="Lehrach H."/>
            <person name="Reinhardt R."/>
            <person name="Weissenbach J."/>
            <person name="Roy S.W."/>
            <person name="Artiguenave F."/>
            <person name="Postlethwait J.H."/>
            <person name="Manak J.R."/>
            <person name="Thompson E.M."/>
            <person name="Jaillon O."/>
            <person name="Du Pasquier L."/>
            <person name="Boudinot P."/>
            <person name="Liberles D.A."/>
            <person name="Volff J.N."/>
            <person name="Philippe H."/>
            <person name="Lenhard B."/>
            <person name="Roest Crollius H."/>
            <person name="Wincker P."/>
            <person name="Chourrout D."/>
        </authorList>
    </citation>
    <scope>NUCLEOTIDE SEQUENCE [LARGE SCALE GENOMIC DNA]</scope>
</reference>
<evidence type="ECO:0000256" key="3">
    <source>
        <dbReference type="ARBA" id="ARBA00022989"/>
    </source>
</evidence>